<dbReference type="EMBL" id="JAODUO010003248">
    <property type="protein sequence ID" value="KAK2148215.1"/>
    <property type="molecule type" value="Genomic_DNA"/>
</dbReference>
<name>A0AAD9J972_RIDPI</name>
<feature type="compositionally biased region" description="Basic and acidic residues" evidence="1">
    <location>
        <begin position="226"/>
        <end position="252"/>
    </location>
</feature>
<dbReference type="AlphaFoldDB" id="A0AAD9J972"/>
<dbReference type="Proteomes" id="UP001209878">
    <property type="component" value="Unassembled WGS sequence"/>
</dbReference>
<feature type="region of interest" description="Disordered" evidence="1">
    <location>
        <begin position="226"/>
        <end position="259"/>
    </location>
</feature>
<feature type="region of interest" description="Disordered" evidence="1">
    <location>
        <begin position="1"/>
        <end position="23"/>
    </location>
</feature>
<evidence type="ECO:0000256" key="1">
    <source>
        <dbReference type="SAM" id="MobiDB-lite"/>
    </source>
</evidence>
<organism evidence="2 3">
    <name type="scientific">Ridgeia piscesae</name>
    <name type="common">Tubeworm</name>
    <dbReference type="NCBI Taxonomy" id="27915"/>
    <lineage>
        <taxon>Eukaryota</taxon>
        <taxon>Metazoa</taxon>
        <taxon>Spiralia</taxon>
        <taxon>Lophotrochozoa</taxon>
        <taxon>Annelida</taxon>
        <taxon>Polychaeta</taxon>
        <taxon>Sedentaria</taxon>
        <taxon>Canalipalpata</taxon>
        <taxon>Sabellida</taxon>
        <taxon>Siboglinidae</taxon>
        <taxon>Ridgeia</taxon>
    </lineage>
</organism>
<proteinExistence type="predicted"/>
<protein>
    <submittedName>
        <fullName evidence="2">Uncharacterized protein</fullName>
    </submittedName>
</protein>
<comment type="caution">
    <text evidence="2">The sequence shown here is derived from an EMBL/GenBank/DDBJ whole genome shotgun (WGS) entry which is preliminary data.</text>
</comment>
<sequence length="259" mass="28979">MGREKEETPTPSETQGPPTKTLGAMEGRLEGEATGGGVCDEINFYLLMDQVIDNCRSKRLRTKLLAERDLKLEHVLDLAATMEASECQAAQMVQDAERVNMEKLIEQGVKLFSCNHKIHLYSAPPIRVHQPIRSNIVKEDGNETEADFLAIKGTAIPLMGKGVQVKWHIDTFVPPVAQKHSRMPFHRRDKVAKKIVKLEAADFNRENVRPDRVGIENCDAFQANETGRDNALRGHEGSKKGHFQKDTCDAHSGRVHHSV</sequence>
<evidence type="ECO:0000313" key="3">
    <source>
        <dbReference type="Proteomes" id="UP001209878"/>
    </source>
</evidence>
<evidence type="ECO:0000313" key="2">
    <source>
        <dbReference type="EMBL" id="KAK2148215.1"/>
    </source>
</evidence>
<reference evidence="2" key="1">
    <citation type="journal article" date="2023" name="Mol. Biol. Evol.">
        <title>Third-Generation Sequencing Reveals the Adaptive Role of the Epigenome in Three Deep-Sea Polychaetes.</title>
        <authorList>
            <person name="Perez M."/>
            <person name="Aroh O."/>
            <person name="Sun Y."/>
            <person name="Lan Y."/>
            <person name="Juniper S.K."/>
            <person name="Young C.R."/>
            <person name="Angers B."/>
            <person name="Qian P.Y."/>
        </authorList>
    </citation>
    <scope>NUCLEOTIDE SEQUENCE</scope>
    <source>
        <strain evidence="2">R07B-5</strain>
    </source>
</reference>
<feature type="compositionally biased region" description="Polar residues" evidence="1">
    <location>
        <begin position="9"/>
        <end position="18"/>
    </location>
</feature>
<gene>
    <name evidence="2" type="ORF">NP493_3264g00007</name>
</gene>
<keyword evidence="3" id="KW-1185">Reference proteome</keyword>
<accession>A0AAD9J972</accession>